<dbReference type="GeneID" id="20807368"/>
<dbReference type="InterPro" id="IPR052727">
    <property type="entry name" value="Rab4/Rab5_effector"/>
</dbReference>
<dbReference type="AlphaFoldDB" id="W4GPX2"/>
<evidence type="ECO:0000256" key="5">
    <source>
        <dbReference type="SAM" id="MobiDB-lite"/>
    </source>
</evidence>
<keyword evidence="2 4" id="KW-0863">Zinc-finger</keyword>
<evidence type="ECO:0000313" key="7">
    <source>
        <dbReference type="EMBL" id="ETV81785.1"/>
    </source>
</evidence>
<dbReference type="InterPro" id="IPR000306">
    <property type="entry name" value="Znf_FYVE"/>
</dbReference>
<organism evidence="7">
    <name type="scientific">Aphanomyces astaci</name>
    <name type="common">Crayfish plague agent</name>
    <dbReference type="NCBI Taxonomy" id="112090"/>
    <lineage>
        <taxon>Eukaryota</taxon>
        <taxon>Sar</taxon>
        <taxon>Stramenopiles</taxon>
        <taxon>Oomycota</taxon>
        <taxon>Saprolegniomycetes</taxon>
        <taxon>Saprolegniales</taxon>
        <taxon>Verrucalvaceae</taxon>
        <taxon>Aphanomyces</taxon>
    </lineage>
</organism>
<feature type="domain" description="FYVE-type" evidence="6">
    <location>
        <begin position="254"/>
        <end position="309"/>
    </location>
</feature>
<evidence type="ECO:0000259" key="6">
    <source>
        <dbReference type="PROSITE" id="PS50178"/>
    </source>
</evidence>
<reference evidence="7" key="1">
    <citation type="submission" date="2013-12" db="EMBL/GenBank/DDBJ databases">
        <title>The Genome Sequence of Aphanomyces astaci APO3.</title>
        <authorList>
            <consortium name="The Broad Institute Genomics Platform"/>
            <person name="Russ C."/>
            <person name="Tyler B."/>
            <person name="van West P."/>
            <person name="Dieguez-Uribeondo J."/>
            <person name="Young S.K."/>
            <person name="Zeng Q."/>
            <person name="Gargeya S."/>
            <person name="Fitzgerald M."/>
            <person name="Abouelleil A."/>
            <person name="Alvarado L."/>
            <person name="Chapman S.B."/>
            <person name="Gainer-Dewar J."/>
            <person name="Goldberg J."/>
            <person name="Griggs A."/>
            <person name="Gujja S."/>
            <person name="Hansen M."/>
            <person name="Howarth C."/>
            <person name="Imamovic A."/>
            <person name="Ireland A."/>
            <person name="Larimer J."/>
            <person name="McCowan C."/>
            <person name="Murphy C."/>
            <person name="Pearson M."/>
            <person name="Poon T.W."/>
            <person name="Priest M."/>
            <person name="Roberts A."/>
            <person name="Saif S."/>
            <person name="Shea T."/>
            <person name="Sykes S."/>
            <person name="Wortman J."/>
            <person name="Nusbaum C."/>
            <person name="Birren B."/>
        </authorList>
    </citation>
    <scope>NUCLEOTIDE SEQUENCE [LARGE SCALE GENOMIC DNA]</scope>
    <source>
        <strain evidence="7">APO3</strain>
    </source>
</reference>
<dbReference type="PANTHER" id="PTHR13510">
    <property type="entry name" value="FYVE-FINGER-CONTAINING RAB5 EFFECTOR PROTEIN RABENOSYN-5-RELATED"/>
    <property type="match status" value="1"/>
</dbReference>
<dbReference type="GO" id="GO:0008270">
    <property type="term" value="F:zinc ion binding"/>
    <property type="evidence" value="ECO:0007669"/>
    <property type="project" value="UniProtKB-KW"/>
</dbReference>
<dbReference type="Gene3D" id="3.30.40.10">
    <property type="entry name" value="Zinc/RING finger domain, C3HC4 (zinc finger)"/>
    <property type="match status" value="1"/>
</dbReference>
<dbReference type="SMART" id="SM00064">
    <property type="entry name" value="FYVE"/>
    <property type="match status" value="1"/>
</dbReference>
<dbReference type="EMBL" id="KI913123">
    <property type="protein sequence ID" value="ETV81785.1"/>
    <property type="molecule type" value="Genomic_DNA"/>
</dbReference>
<dbReference type="InterPro" id="IPR013083">
    <property type="entry name" value="Znf_RING/FYVE/PHD"/>
</dbReference>
<evidence type="ECO:0000256" key="1">
    <source>
        <dbReference type="ARBA" id="ARBA00022723"/>
    </source>
</evidence>
<feature type="compositionally biased region" description="Basic and acidic residues" evidence="5">
    <location>
        <begin position="338"/>
        <end position="351"/>
    </location>
</feature>
<dbReference type="VEuPathDB" id="FungiDB:H257_05372"/>
<evidence type="ECO:0000256" key="2">
    <source>
        <dbReference type="ARBA" id="ARBA00022771"/>
    </source>
</evidence>
<proteinExistence type="predicted"/>
<evidence type="ECO:0000256" key="3">
    <source>
        <dbReference type="ARBA" id="ARBA00022833"/>
    </source>
</evidence>
<dbReference type="InterPro" id="IPR017455">
    <property type="entry name" value="Znf_FYVE-rel"/>
</dbReference>
<dbReference type="SUPFAM" id="SSF57903">
    <property type="entry name" value="FYVE/PHD zinc finger"/>
    <property type="match status" value="1"/>
</dbReference>
<dbReference type="PROSITE" id="PS50178">
    <property type="entry name" value="ZF_FYVE"/>
    <property type="match status" value="1"/>
</dbReference>
<gene>
    <name evidence="7" type="ORF">H257_05372</name>
</gene>
<name>W4GPX2_APHAT</name>
<dbReference type="InterPro" id="IPR011011">
    <property type="entry name" value="Znf_FYVE_PHD"/>
</dbReference>
<sequence>MTRQVVDKFELTRDQHLEFTARTKSHLSNMLQLLSLGQQKQHQLGTKVHDKMGLRAYTDGDSTTITGHLATTMMDLEYGVYATTTKQVQTVAAILHSHQYDDAGLLDLQQSHTIEDPFQFVGVKYVALARKGMFAKPHQIVYLEATGSLHDDGVARLYQMVEYVDLVHVYTAKATWSQAIRPVCSTLTLFEADPNDIKSVRVFSRARYSKDTPSPLHQMHQPPAYWEYVLSLASLAVSRRLVDATSLVQHWVPNSSCKTCSVCDAGFKALRPKHHCRSCGEMMCHACSIPIQSPTVMHKYCTKCVLRSRELRGNDKVELPRKQSVRRPVPSATSSSSHDGEFLRSIRETTKHLNTPSPSPSPHHQQQHVLTPPPPVEHKQLKALEKITDSIAHQESLIVSMREALDRQKRFAAASNSITSTAGTADSYTADELLDTLPSEQHRFEYLDT</sequence>
<dbReference type="PANTHER" id="PTHR13510:SF44">
    <property type="entry name" value="RABENOSYN-5"/>
    <property type="match status" value="1"/>
</dbReference>
<dbReference type="RefSeq" id="XP_009828522.1">
    <property type="nucleotide sequence ID" value="XM_009830220.1"/>
</dbReference>
<keyword evidence="3" id="KW-0862">Zinc</keyword>
<protein>
    <recommendedName>
        <fullName evidence="6">FYVE-type domain-containing protein</fullName>
    </recommendedName>
</protein>
<evidence type="ECO:0000256" key="4">
    <source>
        <dbReference type="PROSITE-ProRule" id="PRU00091"/>
    </source>
</evidence>
<feature type="region of interest" description="Disordered" evidence="5">
    <location>
        <begin position="315"/>
        <end position="375"/>
    </location>
</feature>
<dbReference type="OrthoDB" id="68108at2759"/>
<keyword evidence="1" id="KW-0479">Metal-binding</keyword>
<dbReference type="Pfam" id="PF01363">
    <property type="entry name" value="FYVE"/>
    <property type="match status" value="1"/>
</dbReference>
<accession>W4GPX2</accession>